<evidence type="ECO:0000313" key="1">
    <source>
        <dbReference type="EMBL" id="ODN41171.1"/>
    </source>
</evidence>
<protein>
    <recommendedName>
        <fullName evidence="3">Major capsid protein E</fullName>
    </recommendedName>
</protein>
<comment type="caution">
    <text evidence="1">The sequence shown here is derived from an EMBL/GenBank/DDBJ whole genome shotgun (WGS) entry which is preliminary data.</text>
</comment>
<sequence>MNYLYNDEDAFKASTLTEAMNLIPNTYGRINQLGVFSFKGINTRSVSIESKKGQLVLLQTKKWGEDGDQKENEKRIVRSFSVPHIPHDSVLDAADFQDVRAFGQTSSLESMPRATAERLKEMKADHDITHEYMRMQCIKGKLYDGGGTLIYDWFKEFGIKQYTVEFDFSNESFDVKAACRKVVRHIKDGLLGDIMDKPYVLVDAEFMDQLTNNTQVKEAYERWNNGAALRDDNSKGFTFAGLTFEEYDASVSLPGGTVKEFIETATGYGFPLGTRQTFRYYAAPANFNNAVNTIGLPYYASAEPKKHNRGIDIHTQSNPLFMCLRPSTLVKLTIKAKS</sequence>
<proteinExistence type="predicted"/>
<accession>A0ABX2ZX45</accession>
<dbReference type="InterPro" id="IPR005564">
    <property type="entry name" value="Major_capsid_GpE"/>
</dbReference>
<keyword evidence="2" id="KW-1185">Reference proteome</keyword>
<organism evidence="1 2">
    <name type="scientific">Piscirickettsia litoralis</name>
    <dbReference type="NCBI Taxonomy" id="1891921"/>
    <lineage>
        <taxon>Bacteria</taxon>
        <taxon>Pseudomonadati</taxon>
        <taxon>Pseudomonadota</taxon>
        <taxon>Gammaproteobacteria</taxon>
        <taxon>Thiotrichales</taxon>
        <taxon>Piscirickettsiaceae</taxon>
        <taxon>Piscirickettsia</taxon>
    </lineage>
</organism>
<dbReference type="Proteomes" id="UP000094329">
    <property type="component" value="Unassembled WGS sequence"/>
</dbReference>
<evidence type="ECO:0008006" key="3">
    <source>
        <dbReference type="Google" id="ProtNLM"/>
    </source>
</evidence>
<dbReference type="RefSeq" id="WP_069314444.1">
    <property type="nucleotide sequence ID" value="NZ_MDTU01000006.1"/>
</dbReference>
<name>A0ABX2ZX45_9GAMM</name>
<dbReference type="Pfam" id="PF03864">
    <property type="entry name" value="Phage_cap_E"/>
    <property type="match status" value="1"/>
</dbReference>
<evidence type="ECO:0000313" key="2">
    <source>
        <dbReference type="Proteomes" id="UP000094329"/>
    </source>
</evidence>
<gene>
    <name evidence="1" type="ORF">BGC07_18020</name>
</gene>
<dbReference type="EMBL" id="MDTU01000006">
    <property type="protein sequence ID" value="ODN41171.1"/>
    <property type="molecule type" value="Genomic_DNA"/>
</dbReference>
<reference evidence="1 2" key="1">
    <citation type="submission" date="2016-08" db="EMBL/GenBank/DDBJ databases">
        <title>Draft genome sequence of Candidatus Piscirickettsia litoralis, from seawater.</title>
        <authorList>
            <person name="Wan X."/>
            <person name="Lee A.J."/>
            <person name="Hou S."/>
            <person name="Donachie S.P."/>
        </authorList>
    </citation>
    <scope>NUCLEOTIDE SEQUENCE [LARGE SCALE GENOMIC DNA]</scope>
    <source>
        <strain evidence="1 2">Y2</strain>
    </source>
</reference>